<comment type="caution">
    <text evidence="3">The sequence shown here is derived from an EMBL/GenBank/DDBJ whole genome shotgun (WGS) entry which is preliminary data.</text>
</comment>
<dbReference type="GO" id="GO:0016226">
    <property type="term" value="P:iron-sulfur cluster assembly"/>
    <property type="evidence" value="ECO:0007669"/>
    <property type="project" value="TreeGrafter"/>
</dbReference>
<keyword evidence="4" id="KW-1185">Reference proteome</keyword>
<dbReference type="InterPro" id="IPR027266">
    <property type="entry name" value="TrmE/GcvT-like"/>
</dbReference>
<sequence>MNDIQSSSPASGDAVLPYALLQNLGVLRAQGPDAPSFLHGQFSNDILTLMPGHARLAGYLTPNGRLLATFWVIRHDMPPAPEQPAVPTFWLVCSRDLAAAMAKRLSMYVLRAKCKIVDASNDHAVLGFVGPARRATQALAGHEDVVVTAALPDVTLTETTADMLTTSVRHRLGNDRLLVRSLLVVPRALVAPAVDTTDAPAGTGTPASEAPQASGATEAPRDDQAATAQATGAAPAASAEAPRDDNSAAADASQPAPRFRMSESDWLQLDVASGIPWICAASSETFVPQMVNLELVGGVNFKKGCYPGQEVVARSEYRGKVKRRMFAGMCSGPLPEPGTDVLAWDGTPIGQVIHVASLSADTDDEVIAGNDLVMEPDQEELPIVLVGRRFLLLFEARIEVIGAQPRSAGMIATSLRIGNAAIGLLKLPYDIPEC</sequence>
<proteinExistence type="predicted"/>
<dbReference type="NCBIfam" id="TIGR03317">
    <property type="entry name" value="ygfZ_signature"/>
    <property type="match status" value="1"/>
</dbReference>
<evidence type="ECO:0000256" key="1">
    <source>
        <dbReference type="ARBA" id="ARBA00022946"/>
    </source>
</evidence>
<name>E7RVG9_9BURK</name>
<evidence type="ECO:0000256" key="2">
    <source>
        <dbReference type="SAM" id="MobiDB-lite"/>
    </source>
</evidence>
<organism evidence="3 4">
    <name type="scientific">Lautropia mirabilis ATCC 51599</name>
    <dbReference type="NCBI Taxonomy" id="887898"/>
    <lineage>
        <taxon>Bacteria</taxon>
        <taxon>Pseudomonadati</taxon>
        <taxon>Pseudomonadota</taxon>
        <taxon>Betaproteobacteria</taxon>
        <taxon>Burkholderiales</taxon>
        <taxon>Burkholderiaceae</taxon>
        <taxon>Lautropia</taxon>
    </lineage>
</organism>
<feature type="compositionally biased region" description="Low complexity" evidence="2">
    <location>
        <begin position="225"/>
        <end position="240"/>
    </location>
</feature>
<dbReference type="eggNOG" id="COG0354">
    <property type="taxonomic scope" value="Bacteria"/>
</dbReference>
<protein>
    <submittedName>
        <fullName evidence="3">Glycine cleavage T-protein</fullName>
    </submittedName>
</protein>
<dbReference type="AlphaFoldDB" id="E7RVG9"/>
<feature type="compositionally biased region" description="Low complexity" evidence="2">
    <location>
        <begin position="196"/>
        <end position="207"/>
    </location>
</feature>
<dbReference type="PANTHER" id="PTHR22602">
    <property type="entry name" value="TRANSFERASE CAF17, MITOCHONDRIAL-RELATED"/>
    <property type="match status" value="1"/>
</dbReference>
<dbReference type="InterPro" id="IPR017703">
    <property type="entry name" value="YgfZ/GCV_T_CS"/>
</dbReference>
<gene>
    <name evidence="3" type="ORF">HMPREF0551_0681</name>
</gene>
<dbReference type="Proteomes" id="UP000011021">
    <property type="component" value="Unassembled WGS sequence"/>
</dbReference>
<accession>E7RVG9</accession>
<dbReference type="STRING" id="887898.HMPREF0551_0681"/>
<dbReference type="HOGENOM" id="CLU_007884_6_2_4"/>
<keyword evidence="1" id="KW-0809">Transit peptide</keyword>
<reference evidence="3 4" key="1">
    <citation type="submission" date="2010-12" db="EMBL/GenBank/DDBJ databases">
        <authorList>
            <person name="Muzny D."/>
            <person name="Qin X."/>
            <person name="Deng J."/>
            <person name="Jiang H."/>
            <person name="Liu Y."/>
            <person name="Qu J."/>
            <person name="Song X.-Z."/>
            <person name="Zhang L."/>
            <person name="Thornton R."/>
            <person name="Coyle M."/>
            <person name="Francisco L."/>
            <person name="Jackson L."/>
            <person name="Javaid M."/>
            <person name="Korchina V."/>
            <person name="Kovar C."/>
            <person name="Mata R."/>
            <person name="Mathew T."/>
            <person name="Ngo R."/>
            <person name="Nguyen L."/>
            <person name="Nguyen N."/>
            <person name="Okwuonu G."/>
            <person name="Ongeri F."/>
            <person name="Pham C."/>
            <person name="Simmons D."/>
            <person name="Wilczek-Boney K."/>
            <person name="Hale W."/>
            <person name="Jakkamsetti A."/>
            <person name="Pham P."/>
            <person name="Ruth R."/>
            <person name="San Lucas F."/>
            <person name="Warren J."/>
            <person name="Zhang J."/>
            <person name="Zhao Z."/>
            <person name="Zhou C."/>
            <person name="Zhu D."/>
            <person name="Lee S."/>
            <person name="Bess C."/>
            <person name="Blankenburg K."/>
            <person name="Forbes L."/>
            <person name="Fu Q."/>
            <person name="Gubbala S."/>
            <person name="Hirani K."/>
            <person name="Jayaseelan J.C."/>
            <person name="Lara F."/>
            <person name="Munidasa M."/>
            <person name="Palculict T."/>
            <person name="Patil S."/>
            <person name="Pu L.-L."/>
            <person name="Saada N."/>
            <person name="Tang L."/>
            <person name="Weissenberger G."/>
            <person name="Zhu Y."/>
            <person name="Hemphill L."/>
            <person name="Shang Y."/>
            <person name="Youmans B."/>
            <person name="Ayvaz T."/>
            <person name="Ross M."/>
            <person name="Santibanez J."/>
            <person name="Aqrawi P."/>
            <person name="Gross S."/>
            <person name="Joshi V."/>
            <person name="Fowler G."/>
            <person name="Nazareth L."/>
            <person name="Reid J."/>
            <person name="Worley K."/>
            <person name="Petrosino J."/>
            <person name="Highlander S."/>
            <person name="Gibbs R."/>
        </authorList>
    </citation>
    <scope>NUCLEOTIDE SEQUENCE [LARGE SCALE GENOMIC DNA]</scope>
    <source>
        <strain evidence="3 4">ATCC 51599</strain>
    </source>
</reference>
<dbReference type="PANTHER" id="PTHR22602:SF0">
    <property type="entry name" value="TRANSFERASE CAF17, MITOCHONDRIAL-RELATED"/>
    <property type="match status" value="1"/>
</dbReference>
<evidence type="ECO:0000313" key="4">
    <source>
        <dbReference type="Proteomes" id="UP000011021"/>
    </source>
</evidence>
<feature type="region of interest" description="Disordered" evidence="2">
    <location>
        <begin position="196"/>
        <end position="259"/>
    </location>
</feature>
<dbReference type="SUPFAM" id="SSF103025">
    <property type="entry name" value="Folate-binding domain"/>
    <property type="match status" value="1"/>
</dbReference>
<dbReference type="EMBL" id="AEQP01000002">
    <property type="protein sequence ID" value="EFV95773.1"/>
    <property type="molecule type" value="Genomic_DNA"/>
</dbReference>
<dbReference type="RefSeq" id="WP_005672796.1">
    <property type="nucleotide sequence ID" value="NZ_CP146288.1"/>
</dbReference>
<evidence type="ECO:0000313" key="3">
    <source>
        <dbReference type="EMBL" id="EFV95773.1"/>
    </source>
</evidence>
<dbReference type="Gene3D" id="3.30.1360.120">
    <property type="entry name" value="Probable tRNA modification gtpase trme, domain 1"/>
    <property type="match status" value="2"/>
</dbReference>
<dbReference type="InterPro" id="IPR045179">
    <property type="entry name" value="YgfZ/GcvT"/>
</dbReference>